<dbReference type="InterPro" id="IPR016461">
    <property type="entry name" value="COMT-like"/>
</dbReference>
<reference evidence="6" key="1">
    <citation type="journal article" date="2021" name="bioRxiv">
        <title>Whole Genome Assembly and Annotation of Northern Wild Rice, Zizania palustris L., Supports a Whole Genome Duplication in the Zizania Genus.</title>
        <authorList>
            <person name="Haas M."/>
            <person name="Kono T."/>
            <person name="Macchietto M."/>
            <person name="Millas R."/>
            <person name="McGilp L."/>
            <person name="Shao M."/>
            <person name="Duquette J."/>
            <person name="Hirsch C.N."/>
            <person name="Kimball J."/>
        </authorList>
    </citation>
    <scope>NUCLEOTIDE SEQUENCE</scope>
    <source>
        <tissue evidence="6">Fresh leaf tissue</tissue>
    </source>
</reference>
<evidence type="ECO:0000256" key="3">
    <source>
        <dbReference type="ARBA" id="ARBA00022691"/>
    </source>
</evidence>
<reference evidence="6" key="2">
    <citation type="submission" date="2021-02" db="EMBL/GenBank/DDBJ databases">
        <authorList>
            <person name="Kimball J.A."/>
            <person name="Haas M.W."/>
            <person name="Macchietto M."/>
            <person name="Kono T."/>
            <person name="Duquette J."/>
            <person name="Shao M."/>
        </authorList>
    </citation>
    <scope>NUCLEOTIDE SEQUENCE</scope>
    <source>
        <tissue evidence="6">Fresh leaf tissue</tissue>
    </source>
</reference>
<evidence type="ECO:0000259" key="5">
    <source>
        <dbReference type="Pfam" id="PF08100"/>
    </source>
</evidence>
<dbReference type="AlphaFoldDB" id="A0A8J5VHL7"/>
<keyword evidence="3" id="KW-0949">S-adenosyl-L-methionine</keyword>
<keyword evidence="2" id="KW-0808">Transferase</keyword>
<name>A0A8J5VHL7_ZIZPA</name>
<dbReference type="PANTHER" id="PTHR11746">
    <property type="entry name" value="O-METHYLTRANSFERASE"/>
    <property type="match status" value="1"/>
</dbReference>
<evidence type="ECO:0000256" key="2">
    <source>
        <dbReference type="ARBA" id="ARBA00022679"/>
    </source>
</evidence>
<dbReference type="PROSITE" id="PS51683">
    <property type="entry name" value="SAM_OMT_II"/>
    <property type="match status" value="1"/>
</dbReference>
<evidence type="ECO:0000313" key="6">
    <source>
        <dbReference type="EMBL" id="KAG8068025.1"/>
    </source>
</evidence>
<organism evidence="6 7">
    <name type="scientific">Zizania palustris</name>
    <name type="common">Northern wild rice</name>
    <dbReference type="NCBI Taxonomy" id="103762"/>
    <lineage>
        <taxon>Eukaryota</taxon>
        <taxon>Viridiplantae</taxon>
        <taxon>Streptophyta</taxon>
        <taxon>Embryophyta</taxon>
        <taxon>Tracheophyta</taxon>
        <taxon>Spermatophyta</taxon>
        <taxon>Magnoliopsida</taxon>
        <taxon>Liliopsida</taxon>
        <taxon>Poales</taxon>
        <taxon>Poaceae</taxon>
        <taxon>BOP clade</taxon>
        <taxon>Oryzoideae</taxon>
        <taxon>Oryzeae</taxon>
        <taxon>Zizaniinae</taxon>
        <taxon>Zizania</taxon>
    </lineage>
</organism>
<dbReference type="GO" id="GO:0032259">
    <property type="term" value="P:methylation"/>
    <property type="evidence" value="ECO:0007669"/>
    <property type="project" value="UniProtKB-KW"/>
</dbReference>
<gene>
    <name evidence="6" type="ORF">GUJ93_ZPchr0005g16216</name>
</gene>
<keyword evidence="7" id="KW-1185">Reference proteome</keyword>
<dbReference type="Proteomes" id="UP000729402">
    <property type="component" value="Unassembled WGS sequence"/>
</dbReference>
<evidence type="ECO:0000259" key="4">
    <source>
        <dbReference type="Pfam" id="PF00891"/>
    </source>
</evidence>
<feature type="domain" description="O-methyltransferase C-terminal" evidence="4">
    <location>
        <begin position="146"/>
        <end position="286"/>
    </location>
</feature>
<dbReference type="InterPro" id="IPR012967">
    <property type="entry name" value="COMT_dimerisation"/>
</dbReference>
<accession>A0A8J5VHL7</accession>
<dbReference type="EMBL" id="JAAALK010000284">
    <property type="protein sequence ID" value="KAG8068025.1"/>
    <property type="molecule type" value="Genomic_DNA"/>
</dbReference>
<sequence length="295" mass="32030">MALTQSNENASLLDAQVELYGNTFAFIKSMALKSAMDLRIADAIQQHGGGATLDQIAAKVTIHPSKISYLRRLMRVLVISGVFTVQHLAPSTTGEDEPVYMLTSSSRLLVGSSNNLVSITSFALLPTMVTPFLAIGKWFQNDLVPDQCIFKHMHGQSIWELTDNEAALDAHLNDGMVSDSHFVMDIFIKEYGEVFQGISSLVDVAGGLGAAAHAISKAFPELKCCVLDLGHVIAKAPIGTDVEYISGDMFDNIPPANVVLLKSVLHDWADDECIKILKNCKKAIPSRDVGSEERL</sequence>
<comment type="caution">
    <text evidence="6">The sequence shown here is derived from an EMBL/GenBank/DDBJ whole genome shotgun (WGS) entry which is preliminary data.</text>
</comment>
<evidence type="ECO:0000256" key="1">
    <source>
        <dbReference type="ARBA" id="ARBA00022603"/>
    </source>
</evidence>
<dbReference type="PIRSF" id="PIRSF005739">
    <property type="entry name" value="O-mtase"/>
    <property type="match status" value="1"/>
</dbReference>
<dbReference type="GO" id="GO:0008171">
    <property type="term" value="F:O-methyltransferase activity"/>
    <property type="evidence" value="ECO:0007669"/>
    <property type="project" value="InterPro"/>
</dbReference>
<dbReference type="InterPro" id="IPR001077">
    <property type="entry name" value="COMT_C"/>
</dbReference>
<proteinExistence type="predicted"/>
<evidence type="ECO:0000313" key="7">
    <source>
        <dbReference type="Proteomes" id="UP000729402"/>
    </source>
</evidence>
<dbReference type="Pfam" id="PF08100">
    <property type="entry name" value="Dimerisation"/>
    <property type="match status" value="1"/>
</dbReference>
<protein>
    <recommendedName>
        <fullName evidence="8">O-methyltransferase</fullName>
    </recommendedName>
</protein>
<dbReference type="OrthoDB" id="1712360at2759"/>
<keyword evidence="1" id="KW-0489">Methyltransferase</keyword>
<evidence type="ECO:0008006" key="8">
    <source>
        <dbReference type="Google" id="ProtNLM"/>
    </source>
</evidence>
<dbReference type="FunFam" id="1.10.10.10:FF:000292">
    <property type="entry name" value="O-methyltransferase ZRP4"/>
    <property type="match status" value="1"/>
</dbReference>
<dbReference type="Pfam" id="PF00891">
    <property type="entry name" value="Methyltransf_2"/>
    <property type="match status" value="1"/>
</dbReference>
<dbReference type="GO" id="GO:0046983">
    <property type="term" value="F:protein dimerization activity"/>
    <property type="evidence" value="ECO:0007669"/>
    <property type="project" value="InterPro"/>
</dbReference>
<feature type="domain" description="O-methyltransferase dimerisation" evidence="5">
    <location>
        <begin position="24"/>
        <end position="111"/>
    </location>
</feature>